<feature type="signal peptide" evidence="2">
    <location>
        <begin position="1"/>
        <end position="24"/>
    </location>
</feature>
<reference evidence="3" key="1">
    <citation type="submission" date="2020-05" db="EMBL/GenBank/DDBJ databases">
        <authorList>
            <person name="Zhu T."/>
            <person name="Keshari N."/>
            <person name="Lu X."/>
        </authorList>
    </citation>
    <scope>NUCLEOTIDE SEQUENCE</scope>
    <source>
        <strain evidence="3">NK1-12</strain>
    </source>
</reference>
<sequence>MQRGCILLSTVCLTLLGSAAQLGALPKTNLQTQIADRSATPGHHHSPGASHRSGSLSDDHEHGSLEVPTDQPIPTVNLIVHPDSRRGWNLEVQVTNFRFAPERVNQASSSTNEGHAHLYVNGVKQTRLYGNWYYLESLPPGKHQITVSLNANGHEALMHNGQPIQATVEIAVPVAVD</sequence>
<proteinExistence type="predicted"/>
<keyword evidence="2" id="KW-0732">Signal</keyword>
<evidence type="ECO:0000256" key="2">
    <source>
        <dbReference type="SAM" id="SignalP"/>
    </source>
</evidence>
<evidence type="ECO:0008006" key="4">
    <source>
        <dbReference type="Google" id="ProtNLM"/>
    </source>
</evidence>
<accession>A0AA96WJC3</accession>
<dbReference type="RefSeq" id="WP_316434899.1">
    <property type="nucleotide sequence ID" value="NZ_CP053586.1"/>
</dbReference>
<organism evidence="3">
    <name type="scientific">Leptolyngbya sp. NK1-12</name>
    <dbReference type="NCBI Taxonomy" id="2547451"/>
    <lineage>
        <taxon>Bacteria</taxon>
        <taxon>Bacillati</taxon>
        <taxon>Cyanobacteriota</taxon>
        <taxon>Cyanophyceae</taxon>
        <taxon>Leptolyngbyales</taxon>
        <taxon>Leptolyngbyaceae</taxon>
        <taxon>Leptolyngbya group</taxon>
        <taxon>Leptolyngbya</taxon>
    </lineage>
</organism>
<dbReference type="AlphaFoldDB" id="A0AA96WJC3"/>
<feature type="chain" id="PRO_5041711047" description="DUF4399 domain-containing protein" evidence="2">
    <location>
        <begin position="25"/>
        <end position="177"/>
    </location>
</feature>
<gene>
    <name evidence="3" type="ORF">HJG54_10770</name>
</gene>
<evidence type="ECO:0000313" key="3">
    <source>
        <dbReference type="EMBL" id="WNZ23286.1"/>
    </source>
</evidence>
<name>A0AA96WJC3_9CYAN</name>
<evidence type="ECO:0000256" key="1">
    <source>
        <dbReference type="SAM" id="MobiDB-lite"/>
    </source>
</evidence>
<dbReference type="EMBL" id="CP053586">
    <property type="protein sequence ID" value="WNZ23286.1"/>
    <property type="molecule type" value="Genomic_DNA"/>
</dbReference>
<protein>
    <recommendedName>
        <fullName evidence="4">DUF4399 domain-containing protein</fullName>
    </recommendedName>
</protein>
<feature type="region of interest" description="Disordered" evidence="1">
    <location>
        <begin position="36"/>
        <end position="72"/>
    </location>
</feature>